<reference evidence="2" key="1">
    <citation type="submission" date="2014-09" db="EMBL/GenBank/DDBJ databases">
        <authorList>
            <person name="Magalhaes I.L.F."/>
            <person name="Oliveira U."/>
            <person name="Santos F.R."/>
            <person name="Vidigal T.H.D.A."/>
            <person name="Brescovit A.D."/>
            <person name="Santos A.J."/>
        </authorList>
    </citation>
    <scope>NUCLEOTIDE SEQUENCE</scope>
</reference>
<accession>A0A0K8SSA6</accession>
<feature type="non-terminal residue" evidence="2">
    <location>
        <position position="1"/>
    </location>
</feature>
<dbReference type="EMBL" id="GBRD01009572">
    <property type="protein sequence ID" value="JAG56252.1"/>
    <property type="molecule type" value="Transcribed_RNA"/>
</dbReference>
<name>A0A0K8SSA6_LYGHE</name>
<proteinExistence type="predicted"/>
<feature type="region of interest" description="Disordered" evidence="1">
    <location>
        <begin position="131"/>
        <end position="220"/>
    </location>
</feature>
<evidence type="ECO:0000256" key="1">
    <source>
        <dbReference type="SAM" id="MobiDB-lite"/>
    </source>
</evidence>
<dbReference type="AlphaFoldDB" id="A0A0K8SSA6"/>
<feature type="compositionally biased region" description="Basic residues" evidence="1">
    <location>
        <begin position="203"/>
        <end position="220"/>
    </location>
</feature>
<sequence>KHGGVFQPLAVNHQLLSRASESADFPLRQMERLLGNISFGILEQRNAFQQAMRVVQAKVPNIGPLLAEQLFNKTAPFRTASDNLLQYVCGKRAEVIAERRRMLIPPDPSLKRQMVSVPPSVSHLFDEEGLAKCPIPLPPKPRPQTSTRKRKAHVHTASGFNYASKPKQARSPTQKPHNPPTRQWKDKPTSRDYKVSGRDQHNRRPNHSTGKGKQKSKKSF</sequence>
<protein>
    <submittedName>
        <fullName evidence="2">Uncharacterized protein</fullName>
    </submittedName>
</protein>
<evidence type="ECO:0000313" key="2">
    <source>
        <dbReference type="EMBL" id="JAG56252.1"/>
    </source>
</evidence>
<feature type="compositionally biased region" description="Basic and acidic residues" evidence="1">
    <location>
        <begin position="183"/>
        <end position="202"/>
    </location>
</feature>
<organism evidence="2">
    <name type="scientific">Lygus hesperus</name>
    <name type="common">Western plant bug</name>
    <dbReference type="NCBI Taxonomy" id="30085"/>
    <lineage>
        <taxon>Eukaryota</taxon>
        <taxon>Metazoa</taxon>
        <taxon>Ecdysozoa</taxon>
        <taxon>Arthropoda</taxon>
        <taxon>Hexapoda</taxon>
        <taxon>Insecta</taxon>
        <taxon>Pterygota</taxon>
        <taxon>Neoptera</taxon>
        <taxon>Paraneoptera</taxon>
        <taxon>Hemiptera</taxon>
        <taxon>Heteroptera</taxon>
        <taxon>Panheteroptera</taxon>
        <taxon>Cimicomorpha</taxon>
        <taxon>Miridae</taxon>
        <taxon>Mirini</taxon>
        <taxon>Lygus</taxon>
    </lineage>
</organism>